<keyword evidence="4" id="KW-1185">Reference proteome</keyword>
<name>A0ABS0K8J1_9ACTN</name>
<dbReference type="InterPro" id="IPR000600">
    <property type="entry name" value="ROK"/>
</dbReference>
<organism evidence="3 4">
    <name type="scientific">Micromonospora vinacea</name>
    <dbReference type="NCBI Taxonomy" id="709878"/>
    <lineage>
        <taxon>Bacteria</taxon>
        <taxon>Bacillati</taxon>
        <taxon>Actinomycetota</taxon>
        <taxon>Actinomycetes</taxon>
        <taxon>Micromonosporales</taxon>
        <taxon>Micromonosporaceae</taxon>
        <taxon>Micromonospora</taxon>
    </lineage>
</organism>
<evidence type="ECO:0000256" key="1">
    <source>
        <dbReference type="ARBA" id="ARBA00006479"/>
    </source>
</evidence>
<comment type="caution">
    <text evidence="3">The sequence shown here is derived from an EMBL/GenBank/DDBJ whole genome shotgun (WGS) entry which is preliminary data.</text>
</comment>
<protein>
    <submittedName>
        <fullName evidence="3">NBD/HSP70 family sugar kinase</fullName>
    </submittedName>
</protein>
<accession>A0ABS0K8J1</accession>
<sequence length="399" mass="41435">MELARATNRSVRLRNRSALLTRLFLDGPLTRQDLVRSTGLSQPAVSNVVADMIDEGLVAEAGAAESDGGRPSMLLRIAPRFAFLVGVDVGETRVRVELFDFAMTLLGSVEYPLDPARTEPDLVAGHVLAGIDAVTGSAGVAPGDVLGVGIGVSGVVEQGAEAVVHAQALGWDRVPLERLIGAGTDLPLHIDNGAKTLGQAEMWFGAGRGARHAVFALVGSGVGASVVTNGATYRGASSSAGEWGHTTLVYGGRACRCGARGCLEAYVGAEAIIDRYREARRGRPVPGEDEESQIAALVAAAETSATARRVLDDTAGYLGAGVANLINLFNPERVVLGGWAAMALGDLLPAVREAAGRQALRQPYEQASIELCRLGVDAVALGAATLPIARFLTEGGVRR</sequence>
<keyword evidence="3" id="KW-0418">Kinase</keyword>
<feature type="domain" description="HTH marR-type" evidence="2">
    <location>
        <begin position="27"/>
        <end position="60"/>
    </location>
</feature>
<dbReference type="PANTHER" id="PTHR18964">
    <property type="entry name" value="ROK (REPRESSOR, ORF, KINASE) FAMILY"/>
    <property type="match status" value="1"/>
</dbReference>
<dbReference type="EMBL" id="JADOTY010000001">
    <property type="protein sequence ID" value="MBG6104946.1"/>
    <property type="molecule type" value="Genomic_DNA"/>
</dbReference>
<dbReference type="Pfam" id="PF00480">
    <property type="entry name" value="ROK"/>
    <property type="match status" value="1"/>
</dbReference>
<gene>
    <name evidence="3" type="ORF">IW249_005360</name>
</gene>
<dbReference type="GO" id="GO:0016301">
    <property type="term" value="F:kinase activity"/>
    <property type="evidence" value="ECO:0007669"/>
    <property type="project" value="UniProtKB-KW"/>
</dbReference>
<dbReference type="InterPro" id="IPR000835">
    <property type="entry name" value="HTH_MarR-typ"/>
</dbReference>
<dbReference type="Gene3D" id="1.10.10.10">
    <property type="entry name" value="Winged helix-like DNA-binding domain superfamily/Winged helix DNA-binding domain"/>
    <property type="match status" value="1"/>
</dbReference>
<keyword evidence="3" id="KW-0808">Transferase</keyword>
<dbReference type="InterPro" id="IPR043129">
    <property type="entry name" value="ATPase_NBD"/>
</dbReference>
<dbReference type="InterPro" id="IPR036390">
    <property type="entry name" value="WH_DNA-bd_sf"/>
</dbReference>
<dbReference type="InterPro" id="IPR036388">
    <property type="entry name" value="WH-like_DNA-bd_sf"/>
</dbReference>
<proteinExistence type="inferred from homology"/>
<evidence type="ECO:0000313" key="3">
    <source>
        <dbReference type="EMBL" id="MBG6104946.1"/>
    </source>
</evidence>
<reference evidence="3 4" key="1">
    <citation type="submission" date="2020-11" db="EMBL/GenBank/DDBJ databases">
        <title>Sequencing the genomes of 1000 actinobacteria strains.</title>
        <authorList>
            <person name="Klenk H.-P."/>
        </authorList>
    </citation>
    <scope>NUCLEOTIDE SEQUENCE [LARGE SCALE GENOMIC DNA]</scope>
    <source>
        <strain evidence="3 4">DSM 101695</strain>
    </source>
</reference>
<dbReference type="RefSeq" id="WP_196923310.1">
    <property type="nucleotide sequence ID" value="NZ_JADOTY010000001.1"/>
</dbReference>
<comment type="similarity">
    <text evidence="1">Belongs to the ROK (NagC/XylR) family.</text>
</comment>
<dbReference type="Proteomes" id="UP000631791">
    <property type="component" value="Unassembled WGS sequence"/>
</dbReference>
<evidence type="ECO:0000259" key="2">
    <source>
        <dbReference type="Pfam" id="PF12802"/>
    </source>
</evidence>
<dbReference type="PANTHER" id="PTHR18964:SF149">
    <property type="entry name" value="BIFUNCTIONAL UDP-N-ACETYLGLUCOSAMINE 2-EPIMERASE_N-ACETYLMANNOSAMINE KINASE"/>
    <property type="match status" value="1"/>
</dbReference>
<dbReference type="SUPFAM" id="SSF46785">
    <property type="entry name" value="Winged helix' DNA-binding domain"/>
    <property type="match status" value="1"/>
</dbReference>
<dbReference type="Pfam" id="PF12802">
    <property type="entry name" value="MarR_2"/>
    <property type="match status" value="1"/>
</dbReference>
<evidence type="ECO:0000313" key="4">
    <source>
        <dbReference type="Proteomes" id="UP000631791"/>
    </source>
</evidence>
<dbReference type="Gene3D" id="3.30.420.40">
    <property type="match status" value="2"/>
</dbReference>
<dbReference type="SUPFAM" id="SSF53067">
    <property type="entry name" value="Actin-like ATPase domain"/>
    <property type="match status" value="1"/>
</dbReference>